<protein>
    <recommendedName>
        <fullName evidence="4">PBP domain-containing protein</fullName>
    </recommendedName>
</protein>
<dbReference type="Proteomes" id="UP001241758">
    <property type="component" value="Unassembled WGS sequence"/>
</dbReference>
<keyword evidence="1" id="KW-0472">Membrane</keyword>
<comment type="caution">
    <text evidence="2">The sequence shown here is derived from an EMBL/GenBank/DDBJ whole genome shotgun (WGS) entry which is preliminary data.</text>
</comment>
<feature type="transmembrane region" description="Helical" evidence="1">
    <location>
        <begin position="20"/>
        <end position="40"/>
    </location>
</feature>
<dbReference type="EMBL" id="JASCTH010000014">
    <property type="protein sequence ID" value="MDI6101366.1"/>
    <property type="molecule type" value="Genomic_DNA"/>
</dbReference>
<name>A0ABT6WNL8_9ACTN</name>
<proteinExistence type="predicted"/>
<keyword evidence="1" id="KW-1133">Transmembrane helix</keyword>
<reference evidence="2 3" key="1">
    <citation type="submission" date="2023-05" db="EMBL/GenBank/DDBJ databases">
        <title>Actinoplanes sp. NEAU-A12 genome sequencing.</title>
        <authorList>
            <person name="Wang Z.-S."/>
        </authorList>
    </citation>
    <scope>NUCLEOTIDE SEQUENCE [LARGE SCALE GENOMIC DNA]</scope>
    <source>
        <strain evidence="2 3">NEAU-A12</strain>
    </source>
</reference>
<organism evidence="2 3">
    <name type="scientific">Actinoplanes sandaracinus</name>
    <dbReference type="NCBI Taxonomy" id="3045177"/>
    <lineage>
        <taxon>Bacteria</taxon>
        <taxon>Bacillati</taxon>
        <taxon>Actinomycetota</taxon>
        <taxon>Actinomycetes</taxon>
        <taxon>Micromonosporales</taxon>
        <taxon>Micromonosporaceae</taxon>
        <taxon>Actinoplanes</taxon>
    </lineage>
</organism>
<keyword evidence="1" id="KW-0812">Transmembrane</keyword>
<gene>
    <name evidence="2" type="ORF">QLQ12_22375</name>
</gene>
<evidence type="ECO:0000313" key="3">
    <source>
        <dbReference type="Proteomes" id="UP001241758"/>
    </source>
</evidence>
<evidence type="ECO:0000313" key="2">
    <source>
        <dbReference type="EMBL" id="MDI6101366.1"/>
    </source>
</evidence>
<accession>A0ABT6WNL8</accession>
<evidence type="ECO:0008006" key="4">
    <source>
        <dbReference type="Google" id="ProtNLM"/>
    </source>
</evidence>
<evidence type="ECO:0000256" key="1">
    <source>
        <dbReference type="SAM" id="Phobius"/>
    </source>
</evidence>
<keyword evidence="3" id="KW-1185">Reference proteome</keyword>
<dbReference type="RefSeq" id="WP_282762239.1">
    <property type="nucleotide sequence ID" value="NZ_JASCTH010000014.1"/>
</dbReference>
<sequence>MSGHTADGARQRAAARGPVLRLLAVAVAVLLILVVVWQVARRDEEVPAATGCAGRQTNVIGIVGSEKEAFLRDARVVEIFRCAGLNLRIDPDGSLDMVARLSAGTAGYDFAFPSSTPAAEKIMEKLGVAESFRPFSSVMGVATFAPAVEVLRREKAVETVDGRDVVSIQRLIEMARAGRTWKQIDQASANGGVVLLRTTDPADSNSAVMFLLIASAVLNGGKPLAGVDDLPRVMPDLCRLVSYQGQKPDTSGVLFEEYLTDGVRRTPMALVYESQFLDRASRHRVPDGGDHRMLFPNPTVHAWHTLVPLTGPGGAAGRLLRDDATLKDIAAEYGFRPQGRALDDRPTPPVVVEPPDHQVLEAMLGRLESLRKTGTCPP</sequence>